<evidence type="ECO:0000313" key="6">
    <source>
        <dbReference type="Proteomes" id="UP001380365"/>
    </source>
</evidence>
<dbReference type="InterPro" id="IPR006439">
    <property type="entry name" value="HAD-SF_hydro_IA"/>
</dbReference>
<dbReference type="PANTHER" id="PTHR43434">
    <property type="entry name" value="PHOSPHOGLYCOLATE PHOSPHATASE"/>
    <property type="match status" value="1"/>
</dbReference>
<evidence type="ECO:0000256" key="4">
    <source>
        <dbReference type="ARBA" id="ARBA00013078"/>
    </source>
</evidence>
<dbReference type="InterPro" id="IPR050155">
    <property type="entry name" value="HAD-like_hydrolase_sf"/>
</dbReference>
<dbReference type="SFLD" id="SFLDG01129">
    <property type="entry name" value="C1.5:_HAD__Beta-PGM__Phosphata"/>
    <property type="match status" value="1"/>
</dbReference>
<dbReference type="EC" id="3.1.3.18" evidence="4"/>
<dbReference type="PANTHER" id="PTHR43434:SF1">
    <property type="entry name" value="PHOSPHOGLYCOLATE PHOSPHATASE"/>
    <property type="match status" value="1"/>
</dbReference>
<dbReference type="SFLD" id="SFLDS00003">
    <property type="entry name" value="Haloacid_Dehalogenase"/>
    <property type="match status" value="1"/>
</dbReference>
<evidence type="ECO:0000256" key="1">
    <source>
        <dbReference type="ARBA" id="ARBA00000830"/>
    </source>
</evidence>
<dbReference type="Proteomes" id="UP001380365">
    <property type="component" value="Unassembled WGS sequence"/>
</dbReference>
<evidence type="ECO:0000256" key="3">
    <source>
        <dbReference type="ARBA" id="ARBA00006171"/>
    </source>
</evidence>
<dbReference type="InterPro" id="IPR041492">
    <property type="entry name" value="HAD_2"/>
</dbReference>
<dbReference type="Gene3D" id="3.40.50.1000">
    <property type="entry name" value="HAD superfamily/HAD-like"/>
    <property type="match status" value="1"/>
</dbReference>
<organism evidence="5 6">
    <name type="scientific">Sphingomonas molluscorum</name>
    <dbReference type="NCBI Taxonomy" id="418184"/>
    <lineage>
        <taxon>Bacteria</taxon>
        <taxon>Pseudomonadati</taxon>
        <taxon>Pseudomonadota</taxon>
        <taxon>Alphaproteobacteria</taxon>
        <taxon>Sphingomonadales</taxon>
        <taxon>Sphingomonadaceae</taxon>
        <taxon>Sphingomonas</taxon>
    </lineage>
</organism>
<dbReference type="SUPFAM" id="SSF56784">
    <property type="entry name" value="HAD-like"/>
    <property type="match status" value="1"/>
</dbReference>
<dbReference type="InterPro" id="IPR023214">
    <property type="entry name" value="HAD_sf"/>
</dbReference>
<dbReference type="NCBIfam" id="TIGR01549">
    <property type="entry name" value="HAD-SF-IA-v1"/>
    <property type="match status" value="1"/>
</dbReference>
<sequence length="227" mass="24150">MTDFPFDIVGFDLDGTLVDTSGDLANALNHALADAGRPPLARDAVRTMIGGGARHMLMQGMASTGGCSEMELDRLYRLLLDHYESHIAVESAPFPGAMDAIDALEARGVKVAVVTNKLEALAEQLLRKLGIRDRFACLVGGDTMGKGFGKPHRAPIDEMIRRCGGGRAAFVGDSIYDTGAARNAGIPSVACSFGFLMQPVEELEADAVIDGYDELLPVLERLGTVAR</sequence>
<keyword evidence="5" id="KW-0378">Hydrolase</keyword>
<dbReference type="Gene3D" id="1.10.150.240">
    <property type="entry name" value="Putative phosphatase, domain 2"/>
    <property type="match status" value="1"/>
</dbReference>
<comment type="similarity">
    <text evidence="3">Belongs to the HAD-like hydrolase superfamily. CbbY/CbbZ/Gph/YieH family.</text>
</comment>
<dbReference type="GO" id="GO:0016787">
    <property type="term" value="F:hydrolase activity"/>
    <property type="evidence" value="ECO:0007669"/>
    <property type="project" value="UniProtKB-KW"/>
</dbReference>
<proteinExistence type="inferred from homology"/>
<comment type="catalytic activity">
    <reaction evidence="1">
        <text>2-phosphoglycolate + H2O = glycolate + phosphate</text>
        <dbReference type="Rhea" id="RHEA:14369"/>
        <dbReference type="ChEBI" id="CHEBI:15377"/>
        <dbReference type="ChEBI" id="CHEBI:29805"/>
        <dbReference type="ChEBI" id="CHEBI:43474"/>
        <dbReference type="ChEBI" id="CHEBI:58033"/>
        <dbReference type="EC" id="3.1.3.18"/>
    </reaction>
</comment>
<keyword evidence="6" id="KW-1185">Reference proteome</keyword>
<evidence type="ECO:0000313" key="5">
    <source>
        <dbReference type="EMBL" id="MEJ5094514.1"/>
    </source>
</evidence>
<protein>
    <recommendedName>
        <fullName evidence="4">phosphoglycolate phosphatase</fullName>
        <ecNumber evidence="4">3.1.3.18</ecNumber>
    </recommendedName>
</protein>
<dbReference type="EMBL" id="JBBGZA010000001">
    <property type="protein sequence ID" value="MEJ5094514.1"/>
    <property type="molecule type" value="Genomic_DNA"/>
</dbReference>
<dbReference type="InterPro" id="IPR023198">
    <property type="entry name" value="PGP-like_dom2"/>
</dbReference>
<name>A0ABU8Q465_9SPHN</name>
<comment type="pathway">
    <text evidence="2">Organic acid metabolism; glycolate biosynthesis; glycolate from 2-phosphoglycolate: step 1/1.</text>
</comment>
<dbReference type="InterPro" id="IPR036412">
    <property type="entry name" value="HAD-like_sf"/>
</dbReference>
<reference evidence="5 6" key="1">
    <citation type="submission" date="2023-12" db="EMBL/GenBank/DDBJ databases">
        <title>Gut-associated functions are favored during microbiome assembly across C. elegans life.</title>
        <authorList>
            <person name="Zimmermann J."/>
        </authorList>
    </citation>
    <scope>NUCLEOTIDE SEQUENCE [LARGE SCALE GENOMIC DNA]</scope>
    <source>
        <strain evidence="5 6">JUb134</strain>
    </source>
</reference>
<dbReference type="Pfam" id="PF13419">
    <property type="entry name" value="HAD_2"/>
    <property type="match status" value="1"/>
</dbReference>
<accession>A0ABU8Q465</accession>
<evidence type="ECO:0000256" key="2">
    <source>
        <dbReference type="ARBA" id="ARBA00004818"/>
    </source>
</evidence>
<dbReference type="RefSeq" id="WP_132882737.1">
    <property type="nucleotide sequence ID" value="NZ_JBBGZA010000001.1"/>
</dbReference>
<comment type="caution">
    <text evidence="5">The sequence shown here is derived from an EMBL/GenBank/DDBJ whole genome shotgun (WGS) entry which is preliminary data.</text>
</comment>
<gene>
    <name evidence="5" type="ORF">WH159_08160</name>
</gene>